<dbReference type="Pfam" id="PF13837">
    <property type="entry name" value="Myb_DNA-bind_4"/>
    <property type="match status" value="1"/>
</dbReference>
<evidence type="ECO:0000313" key="3">
    <source>
        <dbReference type="EMBL" id="CCF55457.1"/>
    </source>
</evidence>
<dbReference type="PROSITE" id="PS50090">
    <property type="entry name" value="MYB_LIKE"/>
    <property type="match status" value="1"/>
</dbReference>
<dbReference type="HOGENOM" id="CLU_702393_0_0_1"/>
<organism evidence="3 4">
    <name type="scientific">Kazachstania africana (strain ATCC 22294 / BCRC 22015 / CBS 2517 / CECT 1963 / NBRC 1671 / NRRL Y-8276)</name>
    <name type="common">Yeast</name>
    <name type="synonym">Kluyveromyces africanus</name>
    <dbReference type="NCBI Taxonomy" id="1071382"/>
    <lineage>
        <taxon>Eukaryota</taxon>
        <taxon>Fungi</taxon>
        <taxon>Dikarya</taxon>
        <taxon>Ascomycota</taxon>
        <taxon>Saccharomycotina</taxon>
        <taxon>Saccharomycetes</taxon>
        <taxon>Saccharomycetales</taxon>
        <taxon>Saccharomycetaceae</taxon>
        <taxon>Kazachstania</taxon>
    </lineage>
</organism>
<reference evidence="3 4" key="1">
    <citation type="journal article" date="2011" name="Proc. Natl. Acad. Sci. U.S.A.">
        <title>Evolutionary erosion of yeast sex chromosomes by mating-type switching accidents.</title>
        <authorList>
            <person name="Gordon J.L."/>
            <person name="Armisen D."/>
            <person name="Proux-Wera E."/>
            <person name="Oheigeartaigh S.S."/>
            <person name="Byrne K.P."/>
            <person name="Wolfe K.H."/>
        </authorList>
    </citation>
    <scope>NUCLEOTIDE SEQUENCE [LARGE SCALE GENOMIC DNA]</scope>
    <source>
        <strain evidence="4">ATCC 22294 / BCRC 22015 / CBS 2517 / CECT 1963 / NBRC 1671 / NRRL Y-8276</strain>
    </source>
</reference>
<gene>
    <name evidence="3" type="primary">KAFR0A00190</name>
    <name evidence="3" type="ORF">KAFR_0A00190</name>
</gene>
<evidence type="ECO:0000256" key="1">
    <source>
        <dbReference type="SAM" id="MobiDB-lite"/>
    </source>
</evidence>
<accession>H2AM57</accession>
<dbReference type="EMBL" id="HE650821">
    <property type="protein sequence ID" value="CCF55457.1"/>
    <property type="molecule type" value="Genomic_DNA"/>
</dbReference>
<dbReference type="InParanoid" id="H2AM57"/>
<dbReference type="KEGG" id="kaf:KAFR_0A00190"/>
<protein>
    <recommendedName>
        <fullName evidence="2">Myb-like domain-containing protein</fullName>
    </recommendedName>
</protein>
<evidence type="ECO:0000259" key="2">
    <source>
        <dbReference type="PROSITE" id="PS50090"/>
    </source>
</evidence>
<evidence type="ECO:0000313" key="4">
    <source>
        <dbReference type="Proteomes" id="UP000005220"/>
    </source>
</evidence>
<dbReference type="RefSeq" id="XP_003954592.1">
    <property type="nucleotide sequence ID" value="XM_003954543.1"/>
</dbReference>
<feature type="domain" description="Myb-like" evidence="2">
    <location>
        <begin position="94"/>
        <end position="162"/>
    </location>
</feature>
<dbReference type="InterPro" id="IPR001005">
    <property type="entry name" value="SANT/Myb"/>
</dbReference>
<feature type="region of interest" description="Disordered" evidence="1">
    <location>
        <begin position="21"/>
        <end position="44"/>
    </location>
</feature>
<dbReference type="Proteomes" id="UP000005220">
    <property type="component" value="Chromosome 1"/>
</dbReference>
<name>H2AM57_KAZAF</name>
<sequence>MDLYQHNFSNVEDTFIQITANGDDMEGGLTGRKHGEDDDENDSDSKITRFLQTDHFQSKIGSRSDSLSHSIVQESGRSPTRLSISNNSDCGSIRAKQTRKKWKEDEDIVFLDIVLKQSQLLTFVEYFKPMKNFWAHVSKVLKNEHNYKRNGRQCHDRFKVLYNKAVKLKAYSNLTLGEPHKKKDLTGLQTLLILLLETFSFHNGNIILRSQDTSNSDSRSILDNSSGNGSENFKSSLKNGHHSVKDAVIYDNFPDFSIKHQHSTLDAFPSVSASTVDSDFIVPHDNRTEASQHIKFEGPSFIHSSNKQYIDSLFQPLFSVVGGLKEQIDALQMQINSVGSEMHLAKISAHSLQNASQGQRNMIHEVYSMIRTIGGHTEGEDGQQNDN</sequence>
<dbReference type="AlphaFoldDB" id="H2AM57"/>
<dbReference type="eggNOG" id="ENOG502S5B4">
    <property type="taxonomic scope" value="Eukaryota"/>
</dbReference>
<dbReference type="GeneID" id="13882160"/>
<proteinExistence type="predicted"/>
<feature type="region of interest" description="Disordered" evidence="1">
    <location>
        <begin position="61"/>
        <end position="89"/>
    </location>
</feature>
<dbReference type="OrthoDB" id="4036644at2759"/>
<feature type="region of interest" description="Disordered" evidence="1">
    <location>
        <begin position="212"/>
        <end position="237"/>
    </location>
</feature>
<dbReference type="InterPro" id="IPR044822">
    <property type="entry name" value="Myb_DNA-bind_4"/>
</dbReference>
<keyword evidence="4" id="KW-1185">Reference proteome</keyword>